<keyword evidence="1" id="KW-0472">Membrane</keyword>
<gene>
    <name evidence="2" type="ORF">B0A66_00445</name>
</gene>
<evidence type="ECO:0008006" key="4">
    <source>
        <dbReference type="Google" id="ProtNLM"/>
    </source>
</evidence>
<keyword evidence="1" id="KW-1133">Transmembrane helix</keyword>
<reference evidence="2 3" key="1">
    <citation type="submission" date="2016-11" db="EMBL/GenBank/DDBJ databases">
        <title>Whole genomes of Flavobacteriaceae.</title>
        <authorList>
            <person name="Stine C."/>
            <person name="Li C."/>
            <person name="Tadesse D."/>
        </authorList>
    </citation>
    <scope>NUCLEOTIDE SEQUENCE [LARGE SCALE GENOMIC DNA]</scope>
    <source>
        <strain evidence="2 3">DSM 18292</strain>
    </source>
</reference>
<dbReference type="PANTHER" id="PTHR33645:SF11">
    <property type="entry name" value="AMINOPEPTIDASE (DUF3754)"/>
    <property type="match status" value="1"/>
</dbReference>
<comment type="caution">
    <text evidence="2">The sequence shown here is derived from an EMBL/GenBank/DDBJ whole genome shotgun (WGS) entry which is preliminary data.</text>
</comment>
<dbReference type="AlphaFoldDB" id="A0A226HPP1"/>
<name>A0A226HPP1_9FLAO</name>
<proteinExistence type="predicted"/>
<dbReference type="Pfam" id="PF12576">
    <property type="entry name" value="DUF3754"/>
    <property type="match status" value="1"/>
</dbReference>
<keyword evidence="1" id="KW-0812">Transmembrane</keyword>
<protein>
    <recommendedName>
        <fullName evidence="4">DUF3754 domain-containing protein</fullName>
    </recommendedName>
</protein>
<evidence type="ECO:0000313" key="2">
    <source>
        <dbReference type="EMBL" id="OXA96084.1"/>
    </source>
</evidence>
<keyword evidence="3" id="KW-1185">Reference proteome</keyword>
<evidence type="ECO:0000256" key="1">
    <source>
        <dbReference type="SAM" id="Phobius"/>
    </source>
</evidence>
<dbReference type="InterPro" id="IPR022227">
    <property type="entry name" value="DUF3754"/>
</dbReference>
<dbReference type="RefSeq" id="WP_089047880.1">
    <property type="nucleotide sequence ID" value="NZ_FXTV01000001.1"/>
</dbReference>
<organism evidence="2 3">
    <name type="scientific">Flavobacterium hercynium</name>
    <dbReference type="NCBI Taxonomy" id="387094"/>
    <lineage>
        <taxon>Bacteria</taxon>
        <taxon>Pseudomonadati</taxon>
        <taxon>Bacteroidota</taxon>
        <taxon>Flavobacteriia</taxon>
        <taxon>Flavobacteriales</taxon>
        <taxon>Flavobacteriaceae</taxon>
        <taxon>Flavobacterium</taxon>
    </lineage>
</organism>
<dbReference type="Proteomes" id="UP000198345">
    <property type="component" value="Unassembled WGS sequence"/>
</dbReference>
<sequence>MTREHYIPFNKEFLLEQQIATFADDKKKVDDFKKLFDIIEHYYHYETFNLNRNLKRNYALFDPDLSPAEREAFSGKSDFTVFKKTLLTVLERGNYTRVKQEILDEAFSNSDLIGLDLSIDFNAFKDYELYVRGHHKAKEKVKKYFFWTKEIEIEYYDRVMIYLNYNEADYLSEKKVKLGKMPIDPGSISLKIFKRVPKNDLETIFPNAIPRMSTTDKLLFWVPGVGGGISLLSTTVIPALIAMYAAYQSGETIDLLNSKASLNQGLIALGVLSAYLFRQYSNFVNKKIKYSKLLSDSLYFKNLGNNSGAFYSLLNSSEEEVLKETILAYAFLNRSEKPLTALELDHQIESWFSTQLYTHLDFDVKDALEKLKNIGLGIETNGKWKVLSLEKALIQIDELWDNVFDYNQR</sequence>
<dbReference type="PANTHER" id="PTHR33645">
    <property type="entry name" value="AMINOPEPTIDASE (DUF3754)"/>
    <property type="match status" value="1"/>
</dbReference>
<accession>A0A226HPP1</accession>
<dbReference type="EMBL" id="MUGW01000002">
    <property type="protein sequence ID" value="OXA96084.1"/>
    <property type="molecule type" value="Genomic_DNA"/>
</dbReference>
<feature type="transmembrane region" description="Helical" evidence="1">
    <location>
        <begin position="218"/>
        <end position="241"/>
    </location>
</feature>
<feature type="transmembrane region" description="Helical" evidence="1">
    <location>
        <begin position="261"/>
        <end position="277"/>
    </location>
</feature>
<dbReference type="OrthoDB" id="445083at2"/>
<evidence type="ECO:0000313" key="3">
    <source>
        <dbReference type="Proteomes" id="UP000198345"/>
    </source>
</evidence>